<gene>
    <name evidence="1" type="ORF">OLC1_LOCUS7104</name>
</gene>
<proteinExistence type="predicted"/>
<accession>A0AAV1CLQ2</accession>
<protein>
    <submittedName>
        <fullName evidence="1">OLC1v1032426C1</fullName>
    </submittedName>
</protein>
<dbReference type="AlphaFoldDB" id="A0AAV1CLQ2"/>
<evidence type="ECO:0000313" key="2">
    <source>
        <dbReference type="Proteomes" id="UP001161247"/>
    </source>
</evidence>
<name>A0AAV1CLQ2_OLDCO</name>
<reference evidence="1" key="1">
    <citation type="submission" date="2023-03" db="EMBL/GenBank/DDBJ databases">
        <authorList>
            <person name="Julca I."/>
        </authorList>
    </citation>
    <scope>NUCLEOTIDE SEQUENCE</scope>
</reference>
<organism evidence="1 2">
    <name type="scientific">Oldenlandia corymbosa var. corymbosa</name>
    <dbReference type="NCBI Taxonomy" id="529605"/>
    <lineage>
        <taxon>Eukaryota</taxon>
        <taxon>Viridiplantae</taxon>
        <taxon>Streptophyta</taxon>
        <taxon>Embryophyta</taxon>
        <taxon>Tracheophyta</taxon>
        <taxon>Spermatophyta</taxon>
        <taxon>Magnoliopsida</taxon>
        <taxon>eudicotyledons</taxon>
        <taxon>Gunneridae</taxon>
        <taxon>Pentapetalae</taxon>
        <taxon>asterids</taxon>
        <taxon>lamiids</taxon>
        <taxon>Gentianales</taxon>
        <taxon>Rubiaceae</taxon>
        <taxon>Rubioideae</taxon>
        <taxon>Spermacoceae</taxon>
        <taxon>Hedyotis-Oldenlandia complex</taxon>
        <taxon>Oldenlandia</taxon>
    </lineage>
</organism>
<dbReference type="Proteomes" id="UP001161247">
    <property type="component" value="Chromosome 2"/>
</dbReference>
<evidence type="ECO:0000313" key="1">
    <source>
        <dbReference type="EMBL" id="CAI9096321.1"/>
    </source>
</evidence>
<dbReference type="EMBL" id="OX459119">
    <property type="protein sequence ID" value="CAI9096321.1"/>
    <property type="molecule type" value="Genomic_DNA"/>
</dbReference>
<sequence>MAEPMSLKLARIVSLGIIGTLGFNSYKLRKEHAQLEVAIGKIDEKVSYVMNHHKLLAEWLGNHKVICEDLKEVDQWIYKTEEESIKEKEARKMKENEKKEDGKK</sequence>
<keyword evidence="2" id="KW-1185">Reference proteome</keyword>